<protein>
    <submittedName>
        <fullName evidence="1">Uncharacterized protein</fullName>
    </submittedName>
</protein>
<evidence type="ECO:0000313" key="2">
    <source>
        <dbReference type="Proteomes" id="UP000187209"/>
    </source>
</evidence>
<comment type="caution">
    <text evidence="1">The sequence shown here is derived from an EMBL/GenBank/DDBJ whole genome shotgun (WGS) entry which is preliminary data.</text>
</comment>
<sequence>MYIWTFLIGIVSGFNILGGNIGVPCTSEGIFNIKTFTVTPYPPSGCALQTIDMVGTYTKDACTKNILVTEIWNQQKTYNQTIGQTGCSKSGDTRDYYFYVSPFQCLKGNYVIQIYLQNTTQDLLSCWRYEYTL</sequence>
<name>A0A1R2ASY0_9CILI</name>
<dbReference type="AlphaFoldDB" id="A0A1R2ASY0"/>
<dbReference type="EMBL" id="MPUH01001473">
    <property type="protein sequence ID" value="OMJ67565.1"/>
    <property type="molecule type" value="Genomic_DNA"/>
</dbReference>
<organism evidence="1 2">
    <name type="scientific">Stentor coeruleus</name>
    <dbReference type="NCBI Taxonomy" id="5963"/>
    <lineage>
        <taxon>Eukaryota</taxon>
        <taxon>Sar</taxon>
        <taxon>Alveolata</taxon>
        <taxon>Ciliophora</taxon>
        <taxon>Postciliodesmatophora</taxon>
        <taxon>Heterotrichea</taxon>
        <taxon>Heterotrichida</taxon>
        <taxon>Stentoridae</taxon>
        <taxon>Stentor</taxon>
    </lineage>
</organism>
<keyword evidence="2" id="KW-1185">Reference proteome</keyword>
<proteinExistence type="predicted"/>
<dbReference type="Proteomes" id="UP000187209">
    <property type="component" value="Unassembled WGS sequence"/>
</dbReference>
<reference evidence="1 2" key="1">
    <citation type="submission" date="2016-11" db="EMBL/GenBank/DDBJ databases">
        <title>The macronuclear genome of Stentor coeruleus: a giant cell with tiny introns.</title>
        <authorList>
            <person name="Slabodnick M."/>
            <person name="Ruby J.G."/>
            <person name="Reiff S.B."/>
            <person name="Swart E.C."/>
            <person name="Gosai S."/>
            <person name="Prabakaran S."/>
            <person name="Witkowska E."/>
            <person name="Larue G.E."/>
            <person name="Fisher S."/>
            <person name="Freeman R.M."/>
            <person name="Gunawardena J."/>
            <person name="Chu W."/>
            <person name="Stover N.A."/>
            <person name="Gregory B.D."/>
            <person name="Nowacki M."/>
            <person name="Derisi J."/>
            <person name="Roy S.W."/>
            <person name="Marshall W.F."/>
            <person name="Sood P."/>
        </authorList>
    </citation>
    <scope>NUCLEOTIDE SEQUENCE [LARGE SCALE GENOMIC DNA]</scope>
    <source>
        <strain evidence="1">WM001</strain>
    </source>
</reference>
<gene>
    <name evidence="1" type="ORF">SteCoe_35219</name>
</gene>
<accession>A0A1R2ASY0</accession>
<evidence type="ECO:0000313" key="1">
    <source>
        <dbReference type="EMBL" id="OMJ67565.1"/>
    </source>
</evidence>